<dbReference type="RefSeq" id="WP_096429541.1">
    <property type="nucleotide sequence ID" value="NZ_AP018042.1"/>
</dbReference>
<organism evidence="1 2">
    <name type="scientific">Labilibaculum antarcticum</name>
    <dbReference type="NCBI Taxonomy" id="1717717"/>
    <lineage>
        <taxon>Bacteria</taxon>
        <taxon>Pseudomonadati</taxon>
        <taxon>Bacteroidota</taxon>
        <taxon>Bacteroidia</taxon>
        <taxon>Marinilabiliales</taxon>
        <taxon>Marinifilaceae</taxon>
        <taxon>Labilibaculum</taxon>
    </lineage>
</organism>
<evidence type="ECO:0000313" key="1">
    <source>
        <dbReference type="EMBL" id="BAX80700.1"/>
    </source>
</evidence>
<proteinExistence type="predicted"/>
<accession>A0A1Y1CK86</accession>
<keyword evidence="2" id="KW-1185">Reference proteome</keyword>
<dbReference type="AlphaFoldDB" id="A0A1Y1CK86"/>
<sequence length="210" mass="24106">MDNKLVIQLLKSKTEEIQSLLEHFSNNPSDLSEGIELLESRIQGLSRDFEILKKKCSVKQEESLSSNIHADLIFTSPEPISKEVKPVAIASEKPKDIEFVNPEKPEVEEKEQTETPIPNQNIQGEPLQLIGEKRSTQKLADIQSAIGINDRFLFIRELFENNIDEYNTAISFVNKADSFESVLNWIKTEKEWDLEDSNVAQFIEITKRKF</sequence>
<reference evidence="2" key="2">
    <citation type="journal article" date="2020" name="Antonie Van Leeuwenhoek">
        <title>Labilibaculum antarcticum sp. nov., a novel facultative anaerobic, psychrotorelant bacterium isolated from marine sediment of Antarctica.</title>
        <authorList>
            <person name="Watanabe M."/>
            <person name="Kojima H."/>
            <person name="Fukui M."/>
        </authorList>
    </citation>
    <scope>NUCLEOTIDE SEQUENCE [LARGE SCALE GENOMIC DNA]</scope>
    <source>
        <strain evidence="2">SPP2</strain>
    </source>
</reference>
<name>A0A1Y1CK86_9BACT</name>
<dbReference type="Proteomes" id="UP000218267">
    <property type="component" value="Chromosome"/>
</dbReference>
<dbReference type="KEGG" id="mbas:ALGA_2373"/>
<protein>
    <submittedName>
        <fullName evidence="1">Uncharacterized protein</fullName>
    </submittedName>
</protein>
<gene>
    <name evidence="1" type="ORF">ALGA_2373</name>
</gene>
<evidence type="ECO:0000313" key="2">
    <source>
        <dbReference type="Proteomes" id="UP000218267"/>
    </source>
</evidence>
<dbReference type="OrthoDB" id="1100725at2"/>
<reference evidence="1 2" key="1">
    <citation type="journal article" date="2018" name="Mar. Genomics">
        <title>Complete genome sequence of Marinifilaceae bacterium strain SPP2, isolated from the Antarctic marine sediment.</title>
        <authorList>
            <person name="Watanabe M."/>
            <person name="Kojima H."/>
            <person name="Fukui M."/>
        </authorList>
    </citation>
    <scope>NUCLEOTIDE SEQUENCE [LARGE SCALE GENOMIC DNA]</scope>
    <source>
        <strain evidence="1 2">SPP2</strain>
    </source>
</reference>
<dbReference type="EMBL" id="AP018042">
    <property type="protein sequence ID" value="BAX80700.1"/>
    <property type="molecule type" value="Genomic_DNA"/>
</dbReference>